<dbReference type="Proteomes" id="UP001595379">
    <property type="component" value="Unassembled WGS sequence"/>
</dbReference>
<evidence type="ECO:0000259" key="2">
    <source>
        <dbReference type="Pfam" id="PF01935"/>
    </source>
</evidence>
<feature type="compositionally biased region" description="Low complexity" evidence="1">
    <location>
        <begin position="705"/>
        <end position="716"/>
    </location>
</feature>
<dbReference type="InterPro" id="IPR027417">
    <property type="entry name" value="P-loop_NTPase"/>
</dbReference>
<dbReference type="EMBL" id="JBHRSV010000012">
    <property type="protein sequence ID" value="MFC2925958.1"/>
    <property type="molecule type" value="Genomic_DNA"/>
</dbReference>
<reference evidence="4" key="1">
    <citation type="journal article" date="2019" name="Int. J. Syst. Evol. Microbiol.">
        <title>The Global Catalogue of Microorganisms (GCM) 10K type strain sequencing project: providing services to taxonomists for standard genome sequencing and annotation.</title>
        <authorList>
            <consortium name="The Broad Institute Genomics Platform"/>
            <consortium name="The Broad Institute Genome Sequencing Center for Infectious Disease"/>
            <person name="Wu L."/>
            <person name="Ma J."/>
        </authorList>
    </citation>
    <scope>NUCLEOTIDE SEQUENCE [LARGE SCALE GENOMIC DNA]</scope>
    <source>
        <strain evidence="4">KCTC 52487</strain>
    </source>
</reference>
<gene>
    <name evidence="3" type="ORF">ACFOOR_07555</name>
</gene>
<feature type="region of interest" description="Disordered" evidence="1">
    <location>
        <begin position="705"/>
        <end position="775"/>
    </location>
</feature>
<proteinExistence type="predicted"/>
<dbReference type="PANTHER" id="PTHR30121">
    <property type="entry name" value="UNCHARACTERIZED PROTEIN YJGR-RELATED"/>
    <property type="match status" value="1"/>
</dbReference>
<dbReference type="CDD" id="cd01127">
    <property type="entry name" value="TrwB_TraG_TraD_VirD4"/>
    <property type="match status" value="1"/>
</dbReference>
<feature type="compositionally biased region" description="Basic and acidic residues" evidence="1">
    <location>
        <begin position="717"/>
        <end position="746"/>
    </location>
</feature>
<evidence type="ECO:0000313" key="4">
    <source>
        <dbReference type="Proteomes" id="UP001595379"/>
    </source>
</evidence>
<name>A0ABV6ZX42_9PROT</name>
<dbReference type="RefSeq" id="WP_343164857.1">
    <property type="nucleotide sequence ID" value="NZ_JBHRSV010000012.1"/>
</dbReference>
<dbReference type="Pfam" id="PF01935">
    <property type="entry name" value="DUF87"/>
    <property type="match status" value="1"/>
</dbReference>
<protein>
    <submittedName>
        <fullName evidence="3">Type IV secretory system conjugative DNA transfer family protein</fullName>
    </submittedName>
</protein>
<feature type="domain" description="Helicase HerA central" evidence="2">
    <location>
        <begin position="279"/>
        <end position="378"/>
    </location>
</feature>
<evidence type="ECO:0000313" key="3">
    <source>
        <dbReference type="EMBL" id="MFC2925958.1"/>
    </source>
</evidence>
<evidence type="ECO:0000256" key="1">
    <source>
        <dbReference type="SAM" id="MobiDB-lite"/>
    </source>
</evidence>
<organism evidence="3 4">
    <name type="scientific">Hyphobacterium vulgare</name>
    <dbReference type="NCBI Taxonomy" id="1736751"/>
    <lineage>
        <taxon>Bacteria</taxon>
        <taxon>Pseudomonadati</taxon>
        <taxon>Pseudomonadota</taxon>
        <taxon>Alphaproteobacteria</taxon>
        <taxon>Maricaulales</taxon>
        <taxon>Maricaulaceae</taxon>
        <taxon>Hyphobacterium</taxon>
    </lineage>
</organism>
<dbReference type="SUPFAM" id="SSF52540">
    <property type="entry name" value="P-loop containing nucleoside triphosphate hydrolases"/>
    <property type="match status" value="1"/>
</dbReference>
<comment type="caution">
    <text evidence="3">The sequence shown here is derived from an EMBL/GenBank/DDBJ whole genome shotgun (WGS) entry which is preliminary data.</text>
</comment>
<keyword evidence="4" id="KW-1185">Reference proteome</keyword>
<dbReference type="InterPro" id="IPR002789">
    <property type="entry name" value="HerA_central"/>
</dbReference>
<dbReference type="PANTHER" id="PTHR30121:SF6">
    <property type="entry name" value="SLR6007 PROTEIN"/>
    <property type="match status" value="1"/>
</dbReference>
<accession>A0ABV6ZX42</accession>
<sequence length="935" mass="104331">MSDDFVSAFWDWVKDGWKAGAASSPSLGPRVGRGLFSNWFESERERELRELRALYERVTTQFIASPLADESRFRIVIDEVVADIFGGAKLTVTPTLLKVVYPPIEALLLEEYCTLPSMEGREWPLLRLETRVDLRAALLRKERQLAEKNPYVNAGCANLVAICSTLLSSTEAALDEVSDTGGALRFDTRLIDQLSDPAEVVQDVIGLTFDGSFEEFEIFEPLRRRMYTNLLAASGIEPWHEHSSRKPYILPKQSKIGSPGELAETYLEDTVFHDILDAPLPLSISDAVRFEHCHILGGTGHGKTQLLQKIIHHDLTAAVEDGRGVIVIDGQGDLIRTLTRLELFDPGNPSGLADRLILIDPEDVEYPVALNMFAIDHERIEGYSLADRERVFNGVIDIFDYVFSALLGAELTQKQGVVFRYIARLMLTITGATIQTLRQLMEDGRPFKSYMQVLDGSARHFFEQEFFSPAFAATKKQIQRRLWGVLANPVFERMFSHPENRIDLFEAMNSGKIILINTSKELLKSEGSSILGRFFIARIAQAALERATLPSEKRRPVFVFIDEAQDYFDDTIGDLLNQARKYKVGLTLAHQNLDQLSPKLRATIASSTSIKLAGGTSAKDARTLADDMGSDPEFLRSMRKRRGRTEFALHVKHHTPRALRIDIPLGEVDELRSLSDEAFCELVAKSRERYAVPLAEVNSIIESSAAGAARDPGPARVPERRPPSPERSRTERVDPEPGRATIRDDTFESPIQQSETRPATEADTYLAGQGGREHKRLQQTVRRIAQERGFKATIEYPVPGGAIDVVLEQGAVSIAVEITVTTELAHERANIEKCIGAGFRKIALLVPDESKRQRVSAATAAWPPFSPDVNFHVYGPEDFLAFIEAEAAALAGSERTSRGYRVRVTHTPLSPEDAARRREAINRVIGRSILKKPPE</sequence>
<dbReference type="InterPro" id="IPR051162">
    <property type="entry name" value="T4SS_component"/>
</dbReference>
<dbReference type="Gene3D" id="3.40.50.300">
    <property type="entry name" value="P-loop containing nucleotide triphosphate hydrolases"/>
    <property type="match status" value="2"/>
</dbReference>